<gene>
    <name evidence="2" type="ORF">DL89DRAFT_13924</name>
</gene>
<accession>A0A1Y1WMA6</accession>
<comment type="caution">
    <text evidence="2">The sequence shown here is derived from an EMBL/GenBank/DDBJ whole genome shotgun (WGS) entry which is preliminary data.</text>
</comment>
<reference evidence="2 3" key="1">
    <citation type="submission" date="2016-07" db="EMBL/GenBank/DDBJ databases">
        <title>Pervasive Adenine N6-methylation of Active Genes in Fungi.</title>
        <authorList>
            <consortium name="DOE Joint Genome Institute"/>
            <person name="Mondo S.J."/>
            <person name="Dannebaum R.O."/>
            <person name="Kuo R.C."/>
            <person name="Labutti K."/>
            <person name="Haridas S."/>
            <person name="Kuo A."/>
            <person name="Salamov A."/>
            <person name="Ahrendt S.R."/>
            <person name="Lipzen A."/>
            <person name="Sullivan W."/>
            <person name="Andreopoulos W.B."/>
            <person name="Clum A."/>
            <person name="Lindquist E."/>
            <person name="Daum C."/>
            <person name="Ramamoorthy G.K."/>
            <person name="Gryganskyi A."/>
            <person name="Culley D."/>
            <person name="Magnuson J.K."/>
            <person name="James T.Y."/>
            <person name="O'Malley M.A."/>
            <person name="Stajich J.E."/>
            <person name="Spatafora J.W."/>
            <person name="Visel A."/>
            <person name="Grigoriev I.V."/>
        </authorList>
    </citation>
    <scope>NUCLEOTIDE SEQUENCE [LARGE SCALE GENOMIC DNA]</scope>
    <source>
        <strain evidence="2 3">ATCC 12442</strain>
    </source>
</reference>
<proteinExistence type="predicted"/>
<evidence type="ECO:0000256" key="1">
    <source>
        <dbReference type="SAM" id="MobiDB-lite"/>
    </source>
</evidence>
<protein>
    <submittedName>
        <fullName evidence="2">Uncharacterized protein</fullName>
    </submittedName>
</protein>
<organism evidence="2 3">
    <name type="scientific">Linderina pennispora</name>
    <dbReference type="NCBI Taxonomy" id="61395"/>
    <lineage>
        <taxon>Eukaryota</taxon>
        <taxon>Fungi</taxon>
        <taxon>Fungi incertae sedis</taxon>
        <taxon>Zoopagomycota</taxon>
        <taxon>Kickxellomycotina</taxon>
        <taxon>Kickxellomycetes</taxon>
        <taxon>Kickxellales</taxon>
        <taxon>Kickxellaceae</taxon>
        <taxon>Linderina</taxon>
    </lineage>
</organism>
<keyword evidence="3" id="KW-1185">Reference proteome</keyword>
<dbReference type="EMBL" id="MCFD01000001">
    <property type="protein sequence ID" value="ORX74326.1"/>
    <property type="molecule type" value="Genomic_DNA"/>
</dbReference>
<evidence type="ECO:0000313" key="2">
    <source>
        <dbReference type="EMBL" id="ORX74326.1"/>
    </source>
</evidence>
<evidence type="ECO:0000313" key="3">
    <source>
        <dbReference type="Proteomes" id="UP000193922"/>
    </source>
</evidence>
<sequence length="168" mass="18063">MMKPCHGRSHPMARNCTSASTPLFSTPCDGTPTGNSSRCRSFAALIASSWRYLAAATVGGRLRRCKPAVRRDSSPRLLELLALLPRRTAGSRTALSLPPGSAKAAEAASKTPPEFLSHREVVLLTAAARGALDAALGREEVVGDGGRVFEHVDVVLPGLREPRRRRRR</sequence>
<dbReference type="Proteomes" id="UP000193922">
    <property type="component" value="Unassembled WGS sequence"/>
</dbReference>
<name>A0A1Y1WMA6_9FUNG</name>
<dbReference type="RefSeq" id="XP_040747537.1">
    <property type="nucleotide sequence ID" value="XM_040883410.1"/>
</dbReference>
<dbReference type="AlphaFoldDB" id="A0A1Y1WMA6"/>
<dbReference type="GeneID" id="63800058"/>
<feature type="region of interest" description="Disordered" evidence="1">
    <location>
        <begin position="91"/>
        <end position="111"/>
    </location>
</feature>